<dbReference type="Gene3D" id="3.60.40.10">
    <property type="entry name" value="PPM-type phosphatase domain"/>
    <property type="match status" value="1"/>
</dbReference>
<evidence type="ECO:0000313" key="2">
    <source>
        <dbReference type="EMBL" id="KAF2180406.1"/>
    </source>
</evidence>
<dbReference type="InterPro" id="IPR036457">
    <property type="entry name" value="PPM-type-like_dom_sf"/>
</dbReference>
<dbReference type="PROSITE" id="PS51746">
    <property type="entry name" value="PPM_2"/>
    <property type="match status" value="1"/>
</dbReference>
<evidence type="ECO:0000313" key="3">
    <source>
        <dbReference type="Proteomes" id="UP000800200"/>
    </source>
</evidence>
<dbReference type="InterPro" id="IPR015655">
    <property type="entry name" value="PP2C"/>
</dbReference>
<dbReference type="OrthoDB" id="420076at2759"/>
<dbReference type="GO" id="GO:0005739">
    <property type="term" value="C:mitochondrion"/>
    <property type="evidence" value="ECO:0007669"/>
    <property type="project" value="TreeGrafter"/>
</dbReference>
<dbReference type="Pfam" id="PF00481">
    <property type="entry name" value="PP2C"/>
    <property type="match status" value="1"/>
</dbReference>
<evidence type="ECO:0000259" key="1">
    <source>
        <dbReference type="PROSITE" id="PS51746"/>
    </source>
</evidence>
<proteinExistence type="predicted"/>
<accession>A0A6A6DRX8</accession>
<dbReference type="GO" id="GO:0004741">
    <property type="term" value="F:[pyruvate dehydrogenase (acetyl-transferring)]-phosphatase activity"/>
    <property type="evidence" value="ECO:0007669"/>
    <property type="project" value="TreeGrafter"/>
</dbReference>
<name>A0A6A6DRX8_9PEZI</name>
<dbReference type="Proteomes" id="UP000800200">
    <property type="component" value="Unassembled WGS sequence"/>
</dbReference>
<keyword evidence="3" id="KW-1185">Reference proteome</keyword>
<dbReference type="SMART" id="SM00332">
    <property type="entry name" value="PP2Cc"/>
    <property type="match status" value="1"/>
</dbReference>
<dbReference type="CDD" id="cd00143">
    <property type="entry name" value="PP2Cc"/>
    <property type="match status" value="1"/>
</dbReference>
<dbReference type="PANTHER" id="PTHR13832:SF792">
    <property type="entry name" value="GM14286P"/>
    <property type="match status" value="1"/>
</dbReference>
<dbReference type="InterPro" id="IPR001932">
    <property type="entry name" value="PPM-type_phosphatase-like_dom"/>
</dbReference>
<dbReference type="EMBL" id="ML994658">
    <property type="protein sequence ID" value="KAF2180406.1"/>
    <property type="molecule type" value="Genomic_DNA"/>
</dbReference>
<sequence length="545" mass="60835">MSHARWRAALRQLNAPRSRIVPSRNHILTRYRSTFNKPPTRVEHLQSRFPTKTVTFLLALGAAAYYFDIFEIQFGDHWTNHLDTGDGLPFHFYKTVEDLDQWLALAPGFGEWITNPEAQALIMEKLSLETGFTMTEKEAVDADIPVTHGVRFGGNYPCEDFYALGTSPGPGAQKWSFWGVFDGHAGWSTSSMLQMKLIPYVSRALSTLQESSSPFAIANSIAEAFTRLDSEIMTTAKQMASWHPPASAGAIAALAPALSGSCALLACFDPNSSKLRVACTGDSRAVLGRWDPVKKKYIAKPLSVDQTGYNQSEIDRLTKEHPDEPDMIDPSSGRLLGFEITRAFGDHRLKWDNELIKQIQYKFWGTAPRPNSKTPPYATAEPVITETEIARGDDAGSGEAKADFMILASDGLWNLMSSEHAVELVHLWLEARERGNGKVTNDPQRPRIPIPGRQDIIEPGVEYDVEGKKETTWKAESKYDLIDDDNAAICLLKNAWGGSRLGLVLGIWAMNGPRRRMAVDDTTILVVFFDRARGKVKKEKKGWFW</sequence>
<feature type="domain" description="PPM-type phosphatase" evidence="1">
    <location>
        <begin position="141"/>
        <end position="529"/>
    </location>
</feature>
<protein>
    <submittedName>
        <fullName evidence="2">Protein serine/threonine phosphatase 2C</fullName>
    </submittedName>
</protein>
<organism evidence="2 3">
    <name type="scientific">Zopfia rhizophila CBS 207.26</name>
    <dbReference type="NCBI Taxonomy" id="1314779"/>
    <lineage>
        <taxon>Eukaryota</taxon>
        <taxon>Fungi</taxon>
        <taxon>Dikarya</taxon>
        <taxon>Ascomycota</taxon>
        <taxon>Pezizomycotina</taxon>
        <taxon>Dothideomycetes</taxon>
        <taxon>Dothideomycetes incertae sedis</taxon>
        <taxon>Zopfiaceae</taxon>
        <taxon>Zopfia</taxon>
    </lineage>
</organism>
<reference evidence="2" key="1">
    <citation type="journal article" date="2020" name="Stud. Mycol.">
        <title>101 Dothideomycetes genomes: a test case for predicting lifestyles and emergence of pathogens.</title>
        <authorList>
            <person name="Haridas S."/>
            <person name="Albert R."/>
            <person name="Binder M."/>
            <person name="Bloem J."/>
            <person name="Labutti K."/>
            <person name="Salamov A."/>
            <person name="Andreopoulos B."/>
            <person name="Baker S."/>
            <person name="Barry K."/>
            <person name="Bills G."/>
            <person name="Bluhm B."/>
            <person name="Cannon C."/>
            <person name="Castanera R."/>
            <person name="Culley D."/>
            <person name="Daum C."/>
            <person name="Ezra D."/>
            <person name="Gonzalez J."/>
            <person name="Henrissat B."/>
            <person name="Kuo A."/>
            <person name="Liang C."/>
            <person name="Lipzen A."/>
            <person name="Lutzoni F."/>
            <person name="Magnuson J."/>
            <person name="Mondo S."/>
            <person name="Nolan M."/>
            <person name="Ohm R."/>
            <person name="Pangilinan J."/>
            <person name="Park H.-J."/>
            <person name="Ramirez L."/>
            <person name="Alfaro M."/>
            <person name="Sun H."/>
            <person name="Tritt A."/>
            <person name="Yoshinaga Y."/>
            <person name="Zwiers L.-H."/>
            <person name="Turgeon B."/>
            <person name="Goodwin S."/>
            <person name="Spatafora J."/>
            <person name="Crous P."/>
            <person name="Grigoriev I."/>
        </authorList>
    </citation>
    <scope>NUCLEOTIDE SEQUENCE</scope>
    <source>
        <strain evidence="2">CBS 207.26</strain>
    </source>
</reference>
<dbReference type="AlphaFoldDB" id="A0A6A6DRX8"/>
<dbReference type="SUPFAM" id="SSF81606">
    <property type="entry name" value="PP2C-like"/>
    <property type="match status" value="1"/>
</dbReference>
<dbReference type="PANTHER" id="PTHR13832">
    <property type="entry name" value="PROTEIN PHOSPHATASE 2C"/>
    <property type="match status" value="1"/>
</dbReference>
<gene>
    <name evidence="2" type="ORF">K469DRAFT_639858</name>
</gene>